<sequence length="167" mass="19616">MLRHCAILVFIPAFVISSDEYETVPCLDERFGGEWKNAIVKQIRRFYKRLYTKKSLEGIVRATYDCEMENFDPQKPYLEFSYWYTIDFNWISLRMNISTFRIGIEAGEFGKQTARELRRLEGQAPVRNSTIFIGCMVGASADTAKNFKIYCNYKLDDRNKQKMISPQ</sequence>
<dbReference type="AlphaFoldDB" id="A0AA36DRE6"/>
<accession>A0AA36DRE6</accession>
<dbReference type="EMBL" id="CATQJL010000001">
    <property type="protein sequence ID" value="CAJ0591815.1"/>
    <property type="molecule type" value="Genomic_DNA"/>
</dbReference>
<organism evidence="2 3">
    <name type="scientific">Cylicocyclus nassatus</name>
    <name type="common">Nematode worm</name>
    <dbReference type="NCBI Taxonomy" id="53992"/>
    <lineage>
        <taxon>Eukaryota</taxon>
        <taxon>Metazoa</taxon>
        <taxon>Ecdysozoa</taxon>
        <taxon>Nematoda</taxon>
        <taxon>Chromadorea</taxon>
        <taxon>Rhabditida</taxon>
        <taxon>Rhabditina</taxon>
        <taxon>Rhabditomorpha</taxon>
        <taxon>Strongyloidea</taxon>
        <taxon>Strongylidae</taxon>
        <taxon>Cylicocyclus</taxon>
    </lineage>
</organism>
<proteinExistence type="predicted"/>
<feature type="signal peptide" evidence="1">
    <location>
        <begin position="1"/>
        <end position="17"/>
    </location>
</feature>
<evidence type="ECO:0000313" key="3">
    <source>
        <dbReference type="Proteomes" id="UP001176961"/>
    </source>
</evidence>
<keyword evidence="3" id="KW-1185">Reference proteome</keyword>
<protein>
    <submittedName>
        <fullName evidence="2">Uncharacterized protein</fullName>
    </submittedName>
</protein>
<evidence type="ECO:0000313" key="2">
    <source>
        <dbReference type="EMBL" id="CAJ0591815.1"/>
    </source>
</evidence>
<evidence type="ECO:0000256" key="1">
    <source>
        <dbReference type="SAM" id="SignalP"/>
    </source>
</evidence>
<keyword evidence="1" id="KW-0732">Signal</keyword>
<gene>
    <name evidence="2" type="ORF">CYNAS_LOCUS3798</name>
</gene>
<name>A0AA36DRE6_CYLNA</name>
<reference evidence="2" key="1">
    <citation type="submission" date="2023-07" db="EMBL/GenBank/DDBJ databases">
        <authorList>
            <consortium name="CYATHOMIX"/>
        </authorList>
    </citation>
    <scope>NUCLEOTIDE SEQUENCE</scope>
    <source>
        <strain evidence="2">N/A</strain>
    </source>
</reference>
<comment type="caution">
    <text evidence="2">The sequence shown here is derived from an EMBL/GenBank/DDBJ whole genome shotgun (WGS) entry which is preliminary data.</text>
</comment>
<dbReference type="Proteomes" id="UP001176961">
    <property type="component" value="Unassembled WGS sequence"/>
</dbReference>
<feature type="chain" id="PRO_5041268529" evidence="1">
    <location>
        <begin position="18"/>
        <end position="167"/>
    </location>
</feature>